<evidence type="ECO:0000256" key="7">
    <source>
        <dbReference type="ARBA" id="ARBA00022813"/>
    </source>
</evidence>
<dbReference type="Proteomes" id="UP000316628">
    <property type="component" value="Unassembled WGS sequence"/>
</dbReference>
<keyword evidence="11 14" id="KW-0464">Manganese</keyword>
<keyword evidence="5" id="KW-0540">Nuclease</keyword>
<dbReference type="InterPro" id="IPR036025">
    <property type="entry name" value="RtcB-like_sf"/>
</dbReference>
<evidence type="ECO:0000313" key="16">
    <source>
        <dbReference type="EMBL" id="TQM84573.1"/>
    </source>
</evidence>
<dbReference type="EC" id="6.5.1.8" evidence="1"/>
<dbReference type="GO" id="GO:0006396">
    <property type="term" value="P:RNA processing"/>
    <property type="evidence" value="ECO:0007669"/>
    <property type="project" value="InterPro"/>
</dbReference>
<dbReference type="GO" id="GO:0042245">
    <property type="term" value="P:RNA repair"/>
    <property type="evidence" value="ECO:0007669"/>
    <property type="project" value="UniProtKB-KW"/>
</dbReference>
<dbReference type="SUPFAM" id="SSF103365">
    <property type="entry name" value="Hypothetical protein PH1602"/>
    <property type="match status" value="2"/>
</dbReference>
<evidence type="ECO:0000256" key="9">
    <source>
        <dbReference type="ARBA" id="ARBA00023125"/>
    </source>
</evidence>
<comment type="catalytic activity">
    <reaction evidence="12">
        <text>a 3'-end 3'-phospho-ribonucleotide-RNA + a 5'-end dephospho-ribonucleoside-RNA + GTP = a ribonucleotidyl-ribonucleotide-RNA + GMP + diphosphate</text>
        <dbReference type="Rhea" id="RHEA:68076"/>
        <dbReference type="Rhea" id="RHEA-COMP:10463"/>
        <dbReference type="Rhea" id="RHEA-COMP:13936"/>
        <dbReference type="Rhea" id="RHEA-COMP:17355"/>
        <dbReference type="ChEBI" id="CHEBI:33019"/>
        <dbReference type="ChEBI" id="CHEBI:37565"/>
        <dbReference type="ChEBI" id="CHEBI:58115"/>
        <dbReference type="ChEBI" id="CHEBI:83062"/>
        <dbReference type="ChEBI" id="CHEBI:138284"/>
        <dbReference type="ChEBI" id="CHEBI:173118"/>
        <dbReference type="EC" id="6.5.1.8"/>
    </reaction>
</comment>
<dbReference type="GO" id="GO:0006281">
    <property type="term" value="P:DNA repair"/>
    <property type="evidence" value="ECO:0007669"/>
    <property type="project" value="TreeGrafter"/>
</dbReference>
<keyword evidence="7" id="KW-0068">Autocatalytic cleavage</keyword>
<evidence type="ECO:0000256" key="14">
    <source>
        <dbReference type="PIRSR" id="PIRSR601233-3"/>
    </source>
</evidence>
<evidence type="ECO:0000256" key="4">
    <source>
        <dbReference type="ARBA" id="ARBA00022741"/>
    </source>
</evidence>
<feature type="domain" description="Hint" evidence="15">
    <location>
        <begin position="257"/>
        <end position="354"/>
    </location>
</feature>
<dbReference type="PANTHER" id="PTHR43749">
    <property type="entry name" value="RNA-SPLICING LIGASE RTCB"/>
    <property type="match status" value="1"/>
</dbReference>
<dbReference type="SUPFAM" id="SSF55608">
    <property type="entry name" value="Homing endonucleases"/>
    <property type="match status" value="1"/>
</dbReference>
<dbReference type="InterPro" id="IPR006141">
    <property type="entry name" value="Intein_N"/>
</dbReference>
<name>A0A543JP20_9PSEU</name>
<dbReference type="InterPro" id="IPR006142">
    <property type="entry name" value="INTEIN"/>
</dbReference>
<keyword evidence="6" id="KW-0692">RNA repair</keyword>
<dbReference type="Gene3D" id="3.90.1860.10">
    <property type="entry name" value="tRNA-splicing ligase RtcB"/>
    <property type="match status" value="2"/>
</dbReference>
<comment type="cofactor">
    <cofactor evidence="14">
        <name>Mn(2+)</name>
        <dbReference type="ChEBI" id="CHEBI:29035"/>
    </cofactor>
    <text evidence="14">Binds 2 manganese ions per subunit.</text>
</comment>
<evidence type="ECO:0000256" key="10">
    <source>
        <dbReference type="ARBA" id="ARBA00023134"/>
    </source>
</evidence>
<feature type="binding site" evidence="14">
    <location>
        <position position="170"/>
    </location>
    <ligand>
        <name>Mn(2+)</name>
        <dbReference type="ChEBI" id="CHEBI:29035"/>
        <label>2</label>
    </ligand>
</feature>
<dbReference type="GO" id="GO:0030145">
    <property type="term" value="F:manganese ion binding"/>
    <property type="evidence" value="ECO:0007669"/>
    <property type="project" value="TreeGrafter"/>
</dbReference>
<dbReference type="PRINTS" id="PR00379">
    <property type="entry name" value="INTEIN"/>
</dbReference>
<feature type="binding site" evidence="13">
    <location>
        <begin position="152"/>
        <end position="156"/>
    </location>
    <ligand>
        <name>GMP</name>
        <dbReference type="ChEBI" id="CHEBI:58115"/>
    </ligand>
</feature>
<dbReference type="AlphaFoldDB" id="A0A543JP20"/>
<evidence type="ECO:0000256" key="13">
    <source>
        <dbReference type="PIRSR" id="PIRSR601233-2"/>
    </source>
</evidence>
<dbReference type="Pfam" id="PF01139">
    <property type="entry name" value="RtcB"/>
    <property type="match status" value="2"/>
</dbReference>
<evidence type="ECO:0000256" key="8">
    <source>
        <dbReference type="ARBA" id="ARBA00023000"/>
    </source>
</evidence>
<dbReference type="GO" id="GO:0016539">
    <property type="term" value="P:intein-mediated protein splicing"/>
    <property type="evidence" value="ECO:0007669"/>
    <property type="project" value="InterPro"/>
</dbReference>
<dbReference type="GO" id="GO:0170057">
    <property type="term" value="F:RNA ligase (GTP) activity"/>
    <property type="evidence" value="ECO:0007669"/>
    <property type="project" value="UniProtKB-EC"/>
</dbReference>
<keyword evidence="8" id="KW-0651">Protein splicing</keyword>
<dbReference type="GO" id="GO:0005525">
    <property type="term" value="F:GTP binding"/>
    <property type="evidence" value="ECO:0007669"/>
    <property type="project" value="UniProtKB-KW"/>
</dbReference>
<evidence type="ECO:0000256" key="12">
    <source>
        <dbReference type="ARBA" id="ARBA00047746"/>
    </source>
</evidence>
<dbReference type="GO" id="GO:0004519">
    <property type="term" value="F:endonuclease activity"/>
    <property type="evidence" value="ECO:0007669"/>
    <property type="project" value="UniProtKB-KW"/>
</dbReference>
<evidence type="ECO:0000256" key="3">
    <source>
        <dbReference type="ARBA" id="ARBA00022723"/>
    </source>
</evidence>
<gene>
    <name evidence="16" type="ORF">FHX81_7028</name>
</gene>
<dbReference type="PANTHER" id="PTHR43749:SF2">
    <property type="entry name" value="RNA-SPLICING LIGASE RTCB"/>
    <property type="match status" value="1"/>
</dbReference>
<dbReference type="RefSeq" id="WP_211363639.1">
    <property type="nucleotide sequence ID" value="NZ_VFPP01000001.1"/>
</dbReference>
<keyword evidence="9" id="KW-0238">DNA-binding</keyword>
<evidence type="ECO:0000256" key="2">
    <source>
        <dbReference type="ARBA" id="ARBA00022598"/>
    </source>
</evidence>
<evidence type="ECO:0000259" key="15">
    <source>
        <dbReference type="SMART" id="SM00306"/>
    </source>
</evidence>
<keyword evidence="4 13" id="KW-0547">Nucleotide-binding</keyword>
<dbReference type="InterPro" id="IPR003587">
    <property type="entry name" value="Hint_dom_N"/>
</dbReference>
<dbReference type="SMART" id="SM00306">
    <property type="entry name" value="HintN"/>
    <property type="match status" value="1"/>
</dbReference>
<evidence type="ECO:0000256" key="5">
    <source>
        <dbReference type="ARBA" id="ARBA00022759"/>
    </source>
</evidence>
<dbReference type="Pfam" id="PF14528">
    <property type="entry name" value="LAGLIDADG_3"/>
    <property type="match status" value="1"/>
</dbReference>
<evidence type="ECO:0000256" key="6">
    <source>
        <dbReference type="ARBA" id="ARBA00022800"/>
    </source>
</evidence>
<dbReference type="InterPro" id="IPR004860">
    <property type="entry name" value="LAGLIDADG_dom"/>
</dbReference>
<feature type="binding site" evidence="14">
    <location>
        <position position="153"/>
    </location>
    <ligand>
        <name>Mn(2+)</name>
        <dbReference type="ChEBI" id="CHEBI:29035"/>
        <label>1</label>
    </ligand>
</feature>
<proteinExistence type="predicted"/>
<feature type="binding site" evidence="14">
    <location>
        <position position="68"/>
    </location>
    <ligand>
        <name>Mn(2+)</name>
        <dbReference type="ChEBI" id="CHEBI:29035"/>
        <label>1</label>
    </ligand>
</feature>
<dbReference type="SUPFAM" id="SSF51294">
    <property type="entry name" value="Hedgehog/intein (Hint) domain"/>
    <property type="match status" value="1"/>
</dbReference>
<keyword evidence="2" id="KW-0436">Ligase</keyword>
<keyword evidence="5" id="KW-0378">Hydrolase</keyword>
<keyword evidence="17" id="KW-1185">Reference proteome</keyword>
<comment type="caution">
    <text evidence="16">The sequence shown here is derived from an EMBL/GenBank/DDBJ whole genome shotgun (WGS) entry which is preliminary data.</text>
</comment>
<protein>
    <recommendedName>
        <fullName evidence="1">3'-phosphate/5'-hydroxy nucleic acid ligase</fullName>
        <ecNumber evidence="1">6.5.1.8</ecNumber>
    </recommendedName>
</protein>
<dbReference type="GO" id="GO:0003677">
    <property type="term" value="F:DNA binding"/>
    <property type="evidence" value="ECO:0007669"/>
    <property type="project" value="UniProtKB-KW"/>
</dbReference>
<organism evidence="16 17">
    <name type="scientific">Saccharothrix saharensis</name>
    <dbReference type="NCBI Taxonomy" id="571190"/>
    <lineage>
        <taxon>Bacteria</taxon>
        <taxon>Bacillati</taxon>
        <taxon>Actinomycetota</taxon>
        <taxon>Actinomycetes</taxon>
        <taxon>Pseudonocardiales</taxon>
        <taxon>Pseudonocardiaceae</taxon>
        <taxon>Saccharothrix</taxon>
    </lineage>
</organism>
<dbReference type="InterPro" id="IPR027434">
    <property type="entry name" value="Homing_endonucl"/>
</dbReference>
<evidence type="ECO:0000256" key="11">
    <source>
        <dbReference type="ARBA" id="ARBA00023211"/>
    </source>
</evidence>
<evidence type="ECO:0000256" key="1">
    <source>
        <dbReference type="ARBA" id="ARBA00012726"/>
    </source>
</evidence>
<dbReference type="InterPro" id="IPR001233">
    <property type="entry name" value="RtcB"/>
</dbReference>
<keyword evidence="10 13" id="KW-0342">GTP-binding</keyword>
<dbReference type="InterPro" id="IPR052915">
    <property type="entry name" value="RtcB-like"/>
</dbReference>
<keyword evidence="5" id="KW-0255">Endonuclease</keyword>
<dbReference type="CDD" id="cd00081">
    <property type="entry name" value="Hint"/>
    <property type="match status" value="1"/>
</dbReference>
<dbReference type="PROSITE" id="PS50817">
    <property type="entry name" value="INTEIN_N_TER"/>
    <property type="match status" value="1"/>
</dbReference>
<keyword evidence="3 14" id="KW-0479">Metal-binding</keyword>
<sequence>MEQISKRLVNWASILDPGTREQAEKAARMPFIYPHLALMPDAHLGKGATVGSVIPTLGAIIPAAVGVDIGCGMIAVRTQFTLDDFRPRPLAPLREAIEHAVPLSAGKYNSRVTDTARERVEELTRRAEVAGFDPGRYAGNWELQLGTLGSGNHFIEVTLDEAGRVWLFLHSGSRGVGNKIAQKHIRIAHEQCRRRWIDLPDPDLAYLVEGEDEFWHYIREMRWAQEFAWLNREEMMDRVVACVAEWTGGDVERREVVNCFAGETQVITRTGTRPIEALAGGVHELLTADGEWVKAPVRSFGRQEVHEVVLSRSGVIKTLRATADHRWLLRSRRGHGYEATTAELKPGERLQSTFPRRPAGLAVDREAAARGFVFGDGHRVGNRSYADFRGTKESAVLPLFEGLGRPPRTYGAVKRIAGLPVEWKTERPSLDSHPDVLYGWLAGYFAADGDVGTTGRPTLASASRENLEFVRLACQAVGIGTFGIRTRMSTGYGPEPTARHLVGLMRGDLDPEFFLVEEHRARFVAGRRAAERRGWNVLSVRPTGETTEVYCAVVDDTHSFALSDNILTGNCHHNYTERETHFGKEVWLSRKGAINAEKGRAGLIPGSMGTASYVVVGKGNPVALNSSPHGAGREYSRSAARRAFDRDDLRKAMVGIEYRDTDAFIDEIPAAYKDIDVVMRDAADLVEVRHTLRQIVNVKGD</sequence>
<accession>A0A543JP20</accession>
<dbReference type="InterPro" id="IPR036844">
    <property type="entry name" value="Hint_dom_sf"/>
</dbReference>
<reference evidence="16 17" key="1">
    <citation type="submission" date="2019-06" db="EMBL/GenBank/DDBJ databases">
        <title>Sequencing the genomes of 1000 actinobacteria strains.</title>
        <authorList>
            <person name="Klenk H.-P."/>
        </authorList>
    </citation>
    <scope>NUCLEOTIDE SEQUENCE [LARGE SCALE GENOMIC DNA]</scope>
    <source>
        <strain evidence="16 17">DSM 45456</strain>
    </source>
</reference>
<evidence type="ECO:0000313" key="17">
    <source>
        <dbReference type="Proteomes" id="UP000316628"/>
    </source>
</evidence>
<dbReference type="EMBL" id="VFPP01000001">
    <property type="protein sequence ID" value="TQM84573.1"/>
    <property type="molecule type" value="Genomic_DNA"/>
</dbReference>
<dbReference type="GO" id="GO:0003909">
    <property type="term" value="F:DNA ligase activity"/>
    <property type="evidence" value="ECO:0007669"/>
    <property type="project" value="TreeGrafter"/>
</dbReference>